<keyword evidence="1" id="KW-0853">WD repeat</keyword>
<evidence type="ECO:0000313" key="3">
    <source>
        <dbReference type="EMBL" id="KAE9456628.1"/>
    </source>
</evidence>
<feature type="non-terminal residue" evidence="3">
    <location>
        <position position="1"/>
    </location>
</feature>
<dbReference type="InterPro" id="IPR001680">
    <property type="entry name" value="WD40_rpt"/>
</dbReference>
<keyword evidence="4" id="KW-1185">Reference proteome</keyword>
<feature type="compositionally biased region" description="Pro residues" evidence="2">
    <location>
        <begin position="43"/>
        <end position="60"/>
    </location>
</feature>
<dbReference type="PROSITE" id="PS50082">
    <property type="entry name" value="WD_REPEATS_2"/>
    <property type="match status" value="1"/>
</dbReference>
<feature type="region of interest" description="Disordered" evidence="2">
    <location>
        <begin position="1"/>
        <end position="71"/>
    </location>
</feature>
<proteinExistence type="predicted"/>
<evidence type="ECO:0000313" key="4">
    <source>
        <dbReference type="Proteomes" id="UP000428333"/>
    </source>
</evidence>
<evidence type="ECO:0000256" key="1">
    <source>
        <dbReference type="PROSITE-ProRule" id="PRU00221"/>
    </source>
</evidence>
<protein>
    <submittedName>
        <fullName evidence="3">Uncharacterized protein</fullName>
    </submittedName>
</protein>
<dbReference type="PANTHER" id="PTHR44566:SF1">
    <property type="entry name" value="WD REPEAT-CONTAINING PROTEIN 25"/>
    <property type="match status" value="1"/>
</dbReference>
<reference evidence="3 4" key="1">
    <citation type="journal article" date="2019" name="Genome Biol. Evol.">
        <title>The Rhododendron genome and chromosomal organization provide insight into shared whole-genome duplications across the heath family (Ericaceae).</title>
        <authorList>
            <person name="Soza V.L."/>
            <person name="Lindsley D."/>
            <person name="Waalkes A."/>
            <person name="Ramage E."/>
            <person name="Patwardhan R.P."/>
            <person name="Burton J.N."/>
            <person name="Adey A."/>
            <person name="Kumar A."/>
            <person name="Qiu R."/>
            <person name="Shendure J."/>
            <person name="Hall B."/>
        </authorList>
    </citation>
    <scope>NUCLEOTIDE SEQUENCE [LARGE SCALE GENOMIC DNA]</scope>
    <source>
        <strain evidence="3">RSF 1966-606</strain>
    </source>
</reference>
<comment type="caution">
    <text evidence="3">The sequence shown here is derived from an EMBL/GenBank/DDBJ whole genome shotgun (WGS) entry which is preliminary data.</text>
</comment>
<gene>
    <name evidence="3" type="ORF">C3L33_11634</name>
</gene>
<evidence type="ECO:0000256" key="2">
    <source>
        <dbReference type="SAM" id="MobiDB-lite"/>
    </source>
</evidence>
<dbReference type="InterPro" id="IPR053053">
    <property type="entry name" value="WD_repeat_protein"/>
</dbReference>
<dbReference type="EMBL" id="QEFC01001721">
    <property type="protein sequence ID" value="KAE9456628.1"/>
    <property type="molecule type" value="Genomic_DNA"/>
</dbReference>
<dbReference type="PANTHER" id="PTHR44566">
    <property type="entry name" value="TRANSDUCIN/WD40 REPEAT-LIKE SUPERFAMILY PROTEIN"/>
    <property type="match status" value="1"/>
</dbReference>
<name>A0A6A4LQL8_9ERIC</name>
<accession>A0A6A4LQL8</accession>
<feature type="repeat" description="WD" evidence="1">
    <location>
        <begin position="138"/>
        <end position="170"/>
    </location>
</feature>
<dbReference type="PROSITE" id="PS50294">
    <property type="entry name" value="WD_REPEATS_REGION"/>
    <property type="match status" value="1"/>
</dbReference>
<organism evidence="3 4">
    <name type="scientific">Rhododendron williamsianum</name>
    <dbReference type="NCBI Taxonomy" id="262921"/>
    <lineage>
        <taxon>Eukaryota</taxon>
        <taxon>Viridiplantae</taxon>
        <taxon>Streptophyta</taxon>
        <taxon>Embryophyta</taxon>
        <taxon>Tracheophyta</taxon>
        <taxon>Spermatophyta</taxon>
        <taxon>Magnoliopsida</taxon>
        <taxon>eudicotyledons</taxon>
        <taxon>Gunneridae</taxon>
        <taxon>Pentapetalae</taxon>
        <taxon>asterids</taxon>
        <taxon>Ericales</taxon>
        <taxon>Ericaceae</taxon>
        <taxon>Ericoideae</taxon>
        <taxon>Rhodoreae</taxon>
        <taxon>Rhododendron</taxon>
    </lineage>
</organism>
<dbReference type="Proteomes" id="UP000428333">
    <property type="component" value="Linkage Group LG07"/>
</dbReference>
<sequence length="170" mass="18896">MDLLCNAYSTASDDDDDQPEPRRPVVPPPSKRPRPDHPRSRPEPLPQLRPNPAPHPPAESPLPGRYISKRERALAPRPKVLKYEAQLFLDFISMCTLLSVVGSILDSDIPHGILSSLRRQTKGHTGLGQTSEKLSVALSGHSKAVNVVQWSTNHGEFSYRVKELILGVWD</sequence>
<dbReference type="AlphaFoldDB" id="A0A6A4LQL8"/>
<dbReference type="OrthoDB" id="1189415at2759"/>
<feature type="compositionally biased region" description="Basic and acidic residues" evidence="2">
    <location>
        <begin position="33"/>
        <end position="42"/>
    </location>
</feature>